<dbReference type="AlphaFoldDB" id="E6W5B6"/>
<dbReference type="SUPFAM" id="SSF48695">
    <property type="entry name" value="Multiheme cytochromes"/>
    <property type="match status" value="3"/>
</dbReference>
<dbReference type="eggNOG" id="ENOG5033M2Y">
    <property type="taxonomic scope" value="Bacteria"/>
</dbReference>
<evidence type="ECO:0000256" key="3">
    <source>
        <dbReference type="SAM" id="SignalP"/>
    </source>
</evidence>
<dbReference type="PANTHER" id="PTHR35038">
    <property type="entry name" value="DISSIMILATORY SULFITE REDUCTASE SIRA"/>
    <property type="match status" value="1"/>
</dbReference>
<feature type="region of interest" description="Disordered" evidence="2">
    <location>
        <begin position="27"/>
        <end position="47"/>
    </location>
</feature>
<evidence type="ECO:0000256" key="2">
    <source>
        <dbReference type="SAM" id="MobiDB-lite"/>
    </source>
</evidence>
<evidence type="ECO:0000256" key="1">
    <source>
        <dbReference type="ARBA" id="ARBA00022729"/>
    </source>
</evidence>
<protein>
    <submittedName>
        <fullName evidence="4">Uncharacterized protein</fullName>
    </submittedName>
</protein>
<accession>E6W5B6</accession>
<keyword evidence="5" id="KW-1185">Reference proteome</keyword>
<sequence>MKSKWTLYLFALLAAAVMMAGCGSDSGSSVNTKPEPGSPGQNVEDADRVSDSSCTTCHTNPTSHHNNFYFFSAFAGELTGGDTLLMAKHSCQDCHGGGQYHHGVGPMPYPNPDLSRCISCHEDEVGKYLTAAHNYKGPEDLTMKTTGRTSASCRACHTSEGFAEESLGLVVSSLPGDVHSVGCATCHNPIKSEVREFTDADGLAYWNNTMQPASACVYCHTDLSVRERHMQNNPISNEIAERFYSSRHANQGARAGDCSACHSHQGGVALLAMDRFTSDADLKAAYNEDTFPEIFDLGVGSSTLEGVQKKTCATCHDPHSTGLRGMGDILASSANVANFPAAAGSEVDGEDRMVYSAEFNLCAACHMVNLDATWNASAGYSSRGMIEYELSQDYTVAGLMKEDGSTLEFNKNFYHDWTSGYGRMFTDTHFAGWVPKSSAEANDVPYVAGSEDEDGNVYITGYNINPGDRNACTICHDPHAASKMLAQGGSTTVDNPTWTDYSDNTRNNVVAYAQGMGKTHLNYIADAFSRNQSSASCTPCHTGRDFTRMTYGATVEALGEPRWNTLGCMTCHDLTPAGTNSTDNAPNLVTVRTMPAEFAFTFNSGVDLADTSAAVVVDGNNGVCFECHKGRSGAGDAWETSKRVYDVNYLHYSPSFATTVGAESGMYVLYKDATEYTRGASGRANHTNDCTYCHDIHTPFNGDSKGTFEPREGGLQTNLCNSCHYVDDETQNNYWRSFNVLRARTKVFGDTLFAAILAESPGEDAATLKSRITARTAGSEMQSAQLAKAAAAWKNVMYDDKAGWAHNSMFARQLMFDALEDLGDQYLCALLDEAVDKGIPVKATDKPIVDHQGSDNGTLLYGLGDDRIATLDALVCP</sequence>
<feature type="signal peptide" evidence="3">
    <location>
        <begin position="1"/>
        <end position="20"/>
    </location>
</feature>
<evidence type="ECO:0000313" key="5">
    <source>
        <dbReference type="Proteomes" id="UP000002572"/>
    </source>
</evidence>
<dbReference type="Proteomes" id="UP000002572">
    <property type="component" value="Chromosome"/>
</dbReference>
<dbReference type="PANTHER" id="PTHR35038:SF8">
    <property type="entry name" value="C-TYPE POLYHEME CYTOCHROME OMCC"/>
    <property type="match status" value="1"/>
</dbReference>
<organism evidence="4 5">
    <name type="scientific">Desulfurispirillum indicum (strain ATCC BAA-1389 / DSM 22839 / S5)</name>
    <dbReference type="NCBI Taxonomy" id="653733"/>
    <lineage>
        <taxon>Bacteria</taxon>
        <taxon>Pseudomonadati</taxon>
        <taxon>Chrysiogenota</taxon>
        <taxon>Chrysiogenia</taxon>
        <taxon>Chrysiogenales</taxon>
        <taxon>Chrysiogenaceae</taxon>
        <taxon>Desulfurispirillum</taxon>
    </lineage>
</organism>
<dbReference type="Gene3D" id="1.10.1130.10">
    <property type="entry name" value="Flavocytochrome C3, Chain A"/>
    <property type="match status" value="1"/>
</dbReference>
<dbReference type="KEGG" id="din:Selin_2480"/>
<dbReference type="InterPro" id="IPR036280">
    <property type="entry name" value="Multihaem_cyt_sf"/>
</dbReference>
<dbReference type="EMBL" id="CP002432">
    <property type="protein sequence ID" value="ADU67195.1"/>
    <property type="molecule type" value="Genomic_DNA"/>
</dbReference>
<dbReference type="InterPro" id="IPR051829">
    <property type="entry name" value="Multiheme_Cytochr_ET"/>
</dbReference>
<gene>
    <name evidence="4" type="ordered locus">Selin_2480</name>
</gene>
<dbReference type="Gene3D" id="3.90.10.10">
    <property type="entry name" value="Cytochrome C3"/>
    <property type="match status" value="1"/>
</dbReference>
<keyword evidence="1 3" id="KW-0732">Signal</keyword>
<reference evidence="4 5" key="1">
    <citation type="submission" date="2010-12" db="EMBL/GenBank/DDBJ databases">
        <title>Complete sequence of Desulfurispirillum indicum S5.</title>
        <authorList>
            <consortium name="US DOE Joint Genome Institute"/>
            <person name="Lucas S."/>
            <person name="Copeland A."/>
            <person name="Lapidus A."/>
            <person name="Cheng J.-F."/>
            <person name="Goodwin L."/>
            <person name="Pitluck S."/>
            <person name="Chertkov O."/>
            <person name="Held B."/>
            <person name="Detter J.C."/>
            <person name="Han C."/>
            <person name="Tapia R."/>
            <person name="Land M."/>
            <person name="Hauser L."/>
            <person name="Kyrpides N."/>
            <person name="Ivanova N."/>
            <person name="Mikhailova N."/>
            <person name="Haggblom M."/>
            <person name="Rauschenbach I."/>
            <person name="Bini E."/>
            <person name="Woyke T."/>
        </authorList>
    </citation>
    <scope>NUCLEOTIDE SEQUENCE [LARGE SCALE GENOMIC DNA]</scope>
    <source>
        <strain evidence="5">ATCC BAA-1389 / DSM 22839 / S5</strain>
    </source>
</reference>
<evidence type="ECO:0000313" key="4">
    <source>
        <dbReference type="EMBL" id="ADU67195.1"/>
    </source>
</evidence>
<proteinExistence type="predicted"/>
<dbReference type="RefSeq" id="WP_013507066.1">
    <property type="nucleotide sequence ID" value="NC_014836.1"/>
</dbReference>
<dbReference type="HOGENOM" id="CLU_355545_0_0_0"/>
<dbReference type="PROSITE" id="PS51257">
    <property type="entry name" value="PROKAR_LIPOPROTEIN"/>
    <property type="match status" value="1"/>
</dbReference>
<dbReference type="GO" id="GO:0016491">
    <property type="term" value="F:oxidoreductase activity"/>
    <property type="evidence" value="ECO:0007669"/>
    <property type="project" value="TreeGrafter"/>
</dbReference>
<name>E6W5B6_DESIS</name>
<dbReference type="InParanoid" id="E6W5B6"/>
<feature type="chain" id="PRO_5003213951" evidence="3">
    <location>
        <begin position="21"/>
        <end position="877"/>
    </location>
</feature>
<dbReference type="STRING" id="653733.Selin_2480"/>
<dbReference type="OrthoDB" id="9783375at2"/>